<proteinExistence type="predicted"/>
<dbReference type="AlphaFoldDB" id="A0A9W6JA14"/>
<dbReference type="Proteomes" id="UP001143370">
    <property type="component" value="Unassembled WGS sequence"/>
</dbReference>
<gene>
    <name evidence="1" type="ORF">GCM10017643_27070</name>
</gene>
<evidence type="ECO:0000313" key="2">
    <source>
        <dbReference type="Proteomes" id="UP001143370"/>
    </source>
</evidence>
<keyword evidence="2" id="KW-1185">Reference proteome</keyword>
<comment type="caution">
    <text evidence="1">The sequence shown here is derived from an EMBL/GenBank/DDBJ whole genome shotgun (WGS) entry which is preliminary data.</text>
</comment>
<sequence>MSDAPELLNAWGPPGPVSEAFAVDFTSLVKGIMGPVGGGKTTTCIFASQAFAASMPTCLDGVVRAKGVVVRDSFRTLEKTTLPSWFTWFPKDHPSWTYTGGNDRPAVHTLRFRLPGERTLESITEFVGIGSSRVEDILRGWEGTWGWPNEADLMVPDVLDYLTQRIRRYPSKRMLPHGIDPPGQILMDFNAPDIDNYLHDRLVENKPEGWAFYPQPGGLDPGAENLHNLPKDYYQRMMQGKPDWWVRRFIHNKWGYSRSGAPVYPEFNENLHIAKKELVPDPHLPIKIALDAGGHPSAVILQPMPNGQLRLTDELYLGQGVGPTRFARELVALLLERYRSCHLLPGVCDPSAIHGADREEGEMSWNEIIGQALGIPVMPAASNDIGLRTDGVRQQLTTMIDGHLPALIVSPRCKWAVRGFSYGYRFVRIGANPQANFRTLPEKNEFSNVQDAIQYGVMDLVGLHGIITKAAGAGRARVRDERPAQTHRPGDFDVFAV</sequence>
<dbReference type="Gene3D" id="3.40.50.300">
    <property type="entry name" value="P-loop containing nucleotide triphosphate hydrolases"/>
    <property type="match status" value="1"/>
</dbReference>
<dbReference type="InterPro" id="IPR027417">
    <property type="entry name" value="P-loop_NTPase"/>
</dbReference>
<reference evidence="1" key="2">
    <citation type="submission" date="2023-01" db="EMBL/GenBank/DDBJ databases">
        <authorList>
            <person name="Sun Q."/>
            <person name="Evtushenko L."/>
        </authorList>
    </citation>
    <scope>NUCLEOTIDE SEQUENCE</scope>
    <source>
        <strain evidence="1">VKM B-2484</strain>
    </source>
</reference>
<dbReference type="EMBL" id="BSFJ01000018">
    <property type="protein sequence ID" value="GLK72591.1"/>
    <property type="molecule type" value="Genomic_DNA"/>
</dbReference>
<evidence type="ECO:0008006" key="3">
    <source>
        <dbReference type="Google" id="ProtNLM"/>
    </source>
</evidence>
<accession>A0A9W6JA14</accession>
<name>A0A9W6JA14_9HYPH</name>
<reference evidence="1" key="1">
    <citation type="journal article" date="2014" name="Int. J. Syst. Evol. Microbiol.">
        <title>Complete genome sequence of Corynebacterium casei LMG S-19264T (=DSM 44701T), isolated from a smear-ripened cheese.</title>
        <authorList>
            <consortium name="US DOE Joint Genome Institute (JGI-PGF)"/>
            <person name="Walter F."/>
            <person name="Albersmeier A."/>
            <person name="Kalinowski J."/>
            <person name="Ruckert C."/>
        </authorList>
    </citation>
    <scope>NUCLEOTIDE SEQUENCE</scope>
    <source>
        <strain evidence="1">VKM B-2484</strain>
    </source>
</reference>
<protein>
    <recommendedName>
        <fullName evidence="3">TerL</fullName>
    </recommendedName>
</protein>
<evidence type="ECO:0000313" key="1">
    <source>
        <dbReference type="EMBL" id="GLK72591.1"/>
    </source>
</evidence>
<dbReference type="RefSeq" id="WP_213371145.1">
    <property type="nucleotide sequence ID" value="NZ_BSFJ01000018.1"/>
</dbReference>
<organism evidence="1 2">
    <name type="scientific">Ancylobacter dichloromethanicus</name>
    <dbReference type="NCBI Taxonomy" id="518825"/>
    <lineage>
        <taxon>Bacteria</taxon>
        <taxon>Pseudomonadati</taxon>
        <taxon>Pseudomonadota</taxon>
        <taxon>Alphaproteobacteria</taxon>
        <taxon>Hyphomicrobiales</taxon>
        <taxon>Xanthobacteraceae</taxon>
        <taxon>Ancylobacter</taxon>
    </lineage>
</organism>